<accession>A0A2T0XME7</accession>
<gene>
    <name evidence="1" type="ORF">DFO77_103216</name>
</gene>
<evidence type="ECO:0000313" key="1">
    <source>
        <dbReference type="EMBL" id="RCW38744.1"/>
    </source>
</evidence>
<protein>
    <submittedName>
        <fullName evidence="1">Uncharacterized protein</fullName>
    </submittedName>
</protein>
<proteinExistence type="predicted"/>
<dbReference type="EMBL" id="QPIZ01000003">
    <property type="protein sequence ID" value="RCW38744.1"/>
    <property type="molecule type" value="Genomic_DNA"/>
</dbReference>
<reference evidence="1 2" key="1">
    <citation type="submission" date="2018-07" db="EMBL/GenBank/DDBJ databases">
        <title>Freshwater and sediment microbial communities from various areas in North America, analyzing microbe dynamics in response to fracking.</title>
        <authorList>
            <person name="Lamendella R."/>
        </authorList>
    </citation>
    <scope>NUCLEOTIDE SEQUENCE [LARGE SCALE GENOMIC DNA]</scope>
    <source>
        <strain evidence="1 2">160A</strain>
    </source>
</reference>
<name>A0A2T0XME7_9BACT</name>
<comment type="caution">
    <text evidence="1">The sequence shown here is derived from an EMBL/GenBank/DDBJ whole genome shotgun (WGS) entry which is preliminary data.</text>
</comment>
<organism evidence="1 2">
    <name type="scientific">Marinilabilia salmonicolor</name>
    <dbReference type="NCBI Taxonomy" id="989"/>
    <lineage>
        <taxon>Bacteria</taxon>
        <taxon>Pseudomonadati</taxon>
        <taxon>Bacteroidota</taxon>
        <taxon>Bacteroidia</taxon>
        <taxon>Marinilabiliales</taxon>
        <taxon>Marinilabiliaceae</taxon>
        <taxon>Marinilabilia</taxon>
    </lineage>
</organism>
<dbReference type="Proteomes" id="UP000252733">
    <property type="component" value="Unassembled WGS sequence"/>
</dbReference>
<sequence>MCLMWFNSTFNVKFPRKPTKIAKLLTSLQAETEKKIFVRNYSEIGCLTLLGVTLTVYVAVGACQPHEGWPDSPEKNISAEEVVKALREGNGKHYFVKISKSSVLSGDSKEALPVFSTVNISALSGISVLPEILPDAVLFTLPQRCGSEVWLTDLQDKRYLRQKPETRNSATFPSLEIRAGPSVA</sequence>
<evidence type="ECO:0000313" key="2">
    <source>
        <dbReference type="Proteomes" id="UP000252733"/>
    </source>
</evidence>
<keyword evidence="2" id="KW-1185">Reference proteome</keyword>
<dbReference type="AlphaFoldDB" id="A0A2T0XME7"/>
<dbReference type="STRING" id="1168289.GCA_000259075_01853"/>